<evidence type="ECO:0008006" key="3">
    <source>
        <dbReference type="Google" id="ProtNLM"/>
    </source>
</evidence>
<dbReference type="InterPro" id="IPR006311">
    <property type="entry name" value="TAT_signal"/>
</dbReference>
<proteinExistence type="predicted"/>
<dbReference type="EMBL" id="WEGH01000002">
    <property type="protein sequence ID" value="MQY06103.1"/>
    <property type="molecule type" value="Genomic_DNA"/>
</dbReference>
<evidence type="ECO:0000313" key="1">
    <source>
        <dbReference type="EMBL" id="MQY06103.1"/>
    </source>
</evidence>
<dbReference type="PROSITE" id="PS51318">
    <property type="entry name" value="TAT"/>
    <property type="match status" value="1"/>
</dbReference>
<name>A0A7K0BY46_9ACTN</name>
<organism evidence="1 2">
    <name type="scientific">Actinomadura macrotermitis</name>
    <dbReference type="NCBI Taxonomy" id="2585200"/>
    <lineage>
        <taxon>Bacteria</taxon>
        <taxon>Bacillati</taxon>
        <taxon>Actinomycetota</taxon>
        <taxon>Actinomycetes</taxon>
        <taxon>Streptosporangiales</taxon>
        <taxon>Thermomonosporaceae</taxon>
        <taxon>Actinomadura</taxon>
    </lineage>
</organism>
<protein>
    <recommendedName>
        <fullName evidence="3">Lipoprotein</fullName>
    </recommendedName>
</protein>
<accession>A0A7K0BY46</accession>
<comment type="caution">
    <text evidence="1">The sequence shown here is derived from an EMBL/GenBank/DDBJ whole genome shotgun (WGS) entry which is preliminary data.</text>
</comment>
<evidence type="ECO:0000313" key="2">
    <source>
        <dbReference type="Proteomes" id="UP000487268"/>
    </source>
</evidence>
<sequence length="370" mass="37884">MPGPPPPSRPVRRRRLVAAAGAVVVLAGGGAAVFALTSGDDGGAGGKGPGRKAAPAAPAWAREAGRQIAALPGVRYDGTITENGRALRLALRVTRAGSASGTLTAGGLRADLVTVDGITYLKAGEPFWRTYGGETAQPGNYSGRWTKAPASLPGIDVRDVLGPAAIAKLLLRSPAETDTAGGVPAYRVKTSRADYLVSRTAPYRLLGVQTAGHGDPRFTVADVADAAPVLAEARTRAAALGGAVDPALRFSVGKLTFINCNENTNGCTVSVPATLTVPEGDVPSGARASLRGSLTSGARALGSCTASAPVPANRSMVLRCTVVGRKWRTWMQQALDSPGEHPYSGSARVVGEAVGRSEVPALLARLDKER</sequence>
<keyword evidence="2" id="KW-1185">Reference proteome</keyword>
<dbReference type="AlphaFoldDB" id="A0A7K0BY46"/>
<reference evidence="1 2" key="1">
    <citation type="submission" date="2019-10" db="EMBL/GenBank/DDBJ databases">
        <title>Actinomadura rubteroloni sp. nov. and Actinomadura macrotermitis sp. nov., isolated from the gut of fungus growing-termite Macrotermes natalensis.</title>
        <authorList>
            <person name="Benndorf R."/>
            <person name="Martin K."/>
            <person name="Kuefner M."/>
            <person name="De Beer W."/>
            <person name="Kaster A.-K."/>
            <person name="Vollmers J."/>
            <person name="Poulsen M."/>
            <person name="Beemelmanns C."/>
        </authorList>
    </citation>
    <scope>NUCLEOTIDE SEQUENCE [LARGE SCALE GENOMIC DNA]</scope>
    <source>
        <strain evidence="1 2">RB68</strain>
    </source>
</reference>
<gene>
    <name evidence="1" type="ORF">ACRB68_41830</name>
</gene>
<dbReference type="Proteomes" id="UP000487268">
    <property type="component" value="Unassembled WGS sequence"/>
</dbReference>